<accession>A0A1F5KI39</accession>
<name>A0A1F5KI39_9BACT</name>
<dbReference type="PANTHER" id="PTHR40084">
    <property type="entry name" value="PHOSPHOHYDROLASE, PHP FAMILY"/>
    <property type="match status" value="1"/>
</dbReference>
<dbReference type="InterPro" id="IPR016195">
    <property type="entry name" value="Pol/histidinol_Pase-like"/>
</dbReference>
<dbReference type="SUPFAM" id="SSF89550">
    <property type="entry name" value="PHP domain-like"/>
    <property type="match status" value="1"/>
</dbReference>
<evidence type="ECO:0008006" key="3">
    <source>
        <dbReference type="Google" id="ProtNLM"/>
    </source>
</evidence>
<protein>
    <recommendedName>
        <fullName evidence="3">DNA helicase UvrD</fullName>
    </recommendedName>
</protein>
<comment type="caution">
    <text evidence="1">The sequence shown here is derived from an EMBL/GenBank/DDBJ whole genome shotgun (WGS) entry which is preliminary data.</text>
</comment>
<dbReference type="PANTHER" id="PTHR40084:SF1">
    <property type="entry name" value="PHOSPHOTRANSFERASE"/>
    <property type="match status" value="1"/>
</dbReference>
<dbReference type="Gene3D" id="3.20.20.140">
    <property type="entry name" value="Metal-dependent hydrolases"/>
    <property type="match status" value="1"/>
</dbReference>
<evidence type="ECO:0000313" key="2">
    <source>
        <dbReference type="Proteomes" id="UP000177328"/>
    </source>
</evidence>
<sequence length="428" mass="47926">MAYIADLHIHSRYSRACSGELNIPSLAKWARLKGVDVLGTGDFLHPLWFAELKKDLIESATGMHTLRSPSDESKGIRFLLTTEISCIYSERGKSRRVHMLVFLPSFAAVDKLAQEFLSRKFNISSDGRPIIGISVQGLCEIVWTLEPKAIIIPAHIYTPWFSLYGSESGYDFFKECFGGFSDQILAIETGLSSEPAMNWRIADLDNKAIVSFSDAHSLPRLGREVTIFKGNLSFDELRDDLSKQNILETVEFFPEEGKYHYSGHRNCNIVYSPEELKKKGQICPVCNRRLTVGVMNRVEDLATRSQEELKLKTENGVIKSLTFPHRPGFRMLVGLEEIIAASLEVGIGSTKVRQLYMNLVSNLDTELKILTKTSTDLISMVAGARVAEGVERVRQGKLSIEPGFDNTYGQVKIWADGEPKALEQVSLL</sequence>
<dbReference type="AlphaFoldDB" id="A0A1F5KI39"/>
<proteinExistence type="predicted"/>
<dbReference type="Proteomes" id="UP000177328">
    <property type="component" value="Unassembled WGS sequence"/>
</dbReference>
<dbReference type="CDD" id="cd19067">
    <property type="entry name" value="PfuEndoQ-like"/>
    <property type="match status" value="1"/>
</dbReference>
<evidence type="ECO:0000313" key="1">
    <source>
        <dbReference type="EMBL" id="OGE40548.1"/>
    </source>
</evidence>
<gene>
    <name evidence="1" type="ORF">A3D25_00305</name>
</gene>
<reference evidence="1 2" key="1">
    <citation type="journal article" date="2016" name="Nat. Commun.">
        <title>Thousands of microbial genomes shed light on interconnected biogeochemical processes in an aquifer system.</title>
        <authorList>
            <person name="Anantharaman K."/>
            <person name="Brown C.T."/>
            <person name="Hug L.A."/>
            <person name="Sharon I."/>
            <person name="Castelle C.J."/>
            <person name="Probst A.J."/>
            <person name="Thomas B.C."/>
            <person name="Singh A."/>
            <person name="Wilkins M.J."/>
            <person name="Karaoz U."/>
            <person name="Brodie E.L."/>
            <person name="Williams K.H."/>
            <person name="Hubbard S.S."/>
            <person name="Banfield J.F."/>
        </authorList>
    </citation>
    <scope>NUCLEOTIDE SEQUENCE [LARGE SCALE GENOMIC DNA]</scope>
</reference>
<organism evidence="1 2">
    <name type="scientific">Candidatus Daviesbacteria bacterium RIFCSPHIGHO2_02_FULL_43_12</name>
    <dbReference type="NCBI Taxonomy" id="1797776"/>
    <lineage>
        <taxon>Bacteria</taxon>
        <taxon>Candidatus Daviesiibacteriota</taxon>
    </lineage>
</organism>
<dbReference type="EMBL" id="MFDD01000008">
    <property type="protein sequence ID" value="OGE40548.1"/>
    <property type="molecule type" value="Genomic_DNA"/>
</dbReference>